<comment type="function">
    <text evidence="19">Involved in resistance response to the pathogenic oomycetes Phytophthora infestans and Phytophthora capsici.</text>
</comment>
<dbReference type="GO" id="GO:0005886">
    <property type="term" value="C:plasma membrane"/>
    <property type="evidence" value="ECO:0007669"/>
    <property type="project" value="UniProtKB-SubCell"/>
</dbReference>
<dbReference type="Gene3D" id="2.60.120.200">
    <property type="match status" value="1"/>
</dbReference>
<dbReference type="AlphaFoldDB" id="A0A443NFS9"/>
<evidence type="ECO:0000256" key="10">
    <source>
        <dbReference type="ARBA" id="ARBA00022734"/>
    </source>
</evidence>
<keyword evidence="10 26" id="KW-0430">Lectin</keyword>
<evidence type="ECO:0000256" key="8">
    <source>
        <dbReference type="ARBA" id="ARBA00022692"/>
    </source>
</evidence>
<evidence type="ECO:0000256" key="16">
    <source>
        <dbReference type="ARBA" id="ARBA00023136"/>
    </source>
</evidence>
<dbReference type="Proteomes" id="UP000283530">
    <property type="component" value="Unassembled WGS sequence"/>
</dbReference>
<comment type="subcellular location">
    <subcellularLocation>
        <location evidence="1">Cell membrane</location>
        <topology evidence="1">Single-pass type I membrane protein</topology>
    </subcellularLocation>
</comment>
<proteinExistence type="inferred from homology"/>
<dbReference type="EC" id="2.7.11.1" evidence="4"/>
<dbReference type="InterPro" id="IPR050528">
    <property type="entry name" value="L-type_Lectin-RKs"/>
</dbReference>
<dbReference type="PANTHER" id="PTHR27007">
    <property type="match status" value="1"/>
</dbReference>
<keyword evidence="7" id="KW-0808">Transferase</keyword>
<sequence>MSRNSRTPVDMSPTILLLVFVLFFCDSPAHSFSFNFSSFDPSENVILYEGDASNFNDSIQLNRVDDIVRVGRATLVKHIHLKDGATRSLSDFTTHFSFTIDVMNSSVYSDGLTFFLSPPSFQLPPNSAGGYLGLCNSTTYNLSSRNRFVAVEFDTYVNEWDPIVQHIGIIVNSLAPVAHVSWNASLHSGQVANAWIHYNATARLLSIVVTYENNPSSSSNYNLSYQVDLMQVLPDWVLVGFTGSTSSVVEKHMVHSWEFSSTLTLKEAGKTTSILKARKFIWEVIMVIVVAVLLGGVGIGSLMVVKRKRRRAMEENVTLTSMNCVFQRGAGPMRFSYEVLASATSNFSDEKKLGHGGFGDVYKGFLIDLDMVVAVKKISRRSKQGKKEYINEVKIFSQLRHRNLVQLVGWCHDRGEFLLVYEFMPNGSLDSHLFGKRSPPLTWAVRYKIATGLASALLYLHEEWDQCVVHRDIKSSNVMLDSGFNTKLGDFGLARLVDHELGAQTTALAGTFGYLAPECVVNGKASKESDVYSFGVVALEIACGRKPLESSEGEPMMRLVEWVWELHENGRLLEAADNRLRTDYDKKQMECLMMVGLWCAQPDPSSRPPIRQVMRVLNMEEAMPVLPNRMPGPMTIYNIPPETVYSNPPSMSSVGSGR</sequence>
<name>A0A443NFS9_9MAGN</name>
<evidence type="ECO:0000256" key="14">
    <source>
        <dbReference type="ARBA" id="ARBA00022840"/>
    </source>
</evidence>
<keyword evidence="16 23" id="KW-0472">Membrane</keyword>
<dbReference type="InterPro" id="IPR013320">
    <property type="entry name" value="ConA-like_dom_sf"/>
</dbReference>
<protein>
    <recommendedName>
        <fullName evidence="4">non-specific serine/threonine protein kinase</fullName>
        <ecNumber evidence="4">2.7.11.1</ecNumber>
    </recommendedName>
</protein>
<dbReference type="InterPro" id="IPR000985">
    <property type="entry name" value="Lectin_LegA_CS"/>
</dbReference>
<dbReference type="CDD" id="cd14066">
    <property type="entry name" value="STKc_IRAK"/>
    <property type="match status" value="1"/>
</dbReference>
<evidence type="ECO:0000256" key="5">
    <source>
        <dbReference type="ARBA" id="ARBA00022475"/>
    </source>
</evidence>
<dbReference type="Gene3D" id="1.10.510.10">
    <property type="entry name" value="Transferase(Phosphotransferase) domain 1"/>
    <property type="match status" value="1"/>
</dbReference>
<feature type="chain" id="PRO_5019464535" description="non-specific serine/threonine protein kinase" evidence="24">
    <location>
        <begin position="32"/>
        <end position="658"/>
    </location>
</feature>
<keyword evidence="27" id="KW-1185">Reference proteome</keyword>
<keyword evidence="8 23" id="KW-0812">Transmembrane</keyword>
<evidence type="ECO:0000256" key="7">
    <source>
        <dbReference type="ARBA" id="ARBA00022679"/>
    </source>
</evidence>
<evidence type="ECO:0000259" key="25">
    <source>
        <dbReference type="PROSITE" id="PS50011"/>
    </source>
</evidence>
<gene>
    <name evidence="26" type="ORF">CKAN_00582900</name>
</gene>
<dbReference type="InterPro" id="IPR008271">
    <property type="entry name" value="Ser/Thr_kinase_AS"/>
</dbReference>
<dbReference type="STRING" id="337451.A0A443NFS9"/>
<dbReference type="GO" id="GO:0009626">
    <property type="term" value="P:plant-type hypersensitive response"/>
    <property type="evidence" value="ECO:0007669"/>
    <property type="project" value="UniProtKB-ARBA"/>
</dbReference>
<dbReference type="PROSITE" id="PS50011">
    <property type="entry name" value="PROTEIN_KINASE_DOM"/>
    <property type="match status" value="1"/>
</dbReference>
<dbReference type="Gene3D" id="3.30.200.20">
    <property type="entry name" value="Phosphorylase Kinase, domain 1"/>
    <property type="match status" value="1"/>
</dbReference>
<dbReference type="FunFam" id="1.10.510.10:FF:000240">
    <property type="entry name" value="Lectin-domain containing receptor kinase A4.3"/>
    <property type="match status" value="1"/>
</dbReference>
<evidence type="ECO:0000256" key="12">
    <source>
        <dbReference type="ARBA" id="ARBA00022777"/>
    </source>
</evidence>
<dbReference type="InterPro" id="IPR001220">
    <property type="entry name" value="Legume_lectin_dom"/>
</dbReference>
<dbReference type="InterPro" id="IPR000719">
    <property type="entry name" value="Prot_kinase_dom"/>
</dbReference>
<evidence type="ECO:0000256" key="6">
    <source>
        <dbReference type="ARBA" id="ARBA00022527"/>
    </source>
</evidence>
<dbReference type="CDD" id="cd06899">
    <property type="entry name" value="lectin_legume_LecRK_Arcelin_ConA"/>
    <property type="match status" value="1"/>
</dbReference>
<dbReference type="GO" id="GO:0004674">
    <property type="term" value="F:protein serine/threonine kinase activity"/>
    <property type="evidence" value="ECO:0007669"/>
    <property type="project" value="UniProtKB-KW"/>
</dbReference>
<evidence type="ECO:0000256" key="22">
    <source>
        <dbReference type="PROSITE-ProRule" id="PRU10141"/>
    </source>
</evidence>
<evidence type="ECO:0000256" key="3">
    <source>
        <dbReference type="ARBA" id="ARBA00010217"/>
    </source>
</evidence>
<evidence type="ECO:0000256" key="13">
    <source>
        <dbReference type="ARBA" id="ARBA00022821"/>
    </source>
</evidence>
<evidence type="ECO:0000256" key="24">
    <source>
        <dbReference type="SAM" id="SignalP"/>
    </source>
</evidence>
<dbReference type="PROSITE" id="PS00307">
    <property type="entry name" value="LECTIN_LEGUME_BETA"/>
    <property type="match status" value="1"/>
</dbReference>
<keyword evidence="14 22" id="KW-0067">ATP-binding</keyword>
<feature type="domain" description="Protein kinase" evidence="25">
    <location>
        <begin position="347"/>
        <end position="626"/>
    </location>
</feature>
<evidence type="ECO:0000256" key="19">
    <source>
        <dbReference type="ARBA" id="ARBA00058054"/>
    </source>
</evidence>
<keyword evidence="17" id="KW-0675">Receptor</keyword>
<accession>A0A443NFS9</accession>
<comment type="caution">
    <text evidence="26">The sequence shown here is derived from an EMBL/GenBank/DDBJ whole genome shotgun (WGS) entry which is preliminary data.</text>
</comment>
<dbReference type="SUPFAM" id="SSF56112">
    <property type="entry name" value="Protein kinase-like (PK-like)"/>
    <property type="match status" value="1"/>
</dbReference>
<dbReference type="FunFam" id="2.60.120.200:FF:000103">
    <property type="entry name" value="L-type lectin-domain containing receptor kinase IX.1"/>
    <property type="match status" value="1"/>
</dbReference>
<evidence type="ECO:0000256" key="1">
    <source>
        <dbReference type="ARBA" id="ARBA00004251"/>
    </source>
</evidence>
<keyword evidence="12" id="KW-0418">Kinase</keyword>
<evidence type="ECO:0000313" key="26">
    <source>
        <dbReference type="EMBL" id="RWR77348.1"/>
    </source>
</evidence>
<evidence type="ECO:0000256" key="21">
    <source>
        <dbReference type="ARBA" id="ARBA00063357"/>
    </source>
</evidence>
<comment type="similarity">
    <text evidence="3">In the C-terminal section; belongs to the protein kinase superfamily. Ser/Thr protein kinase family.</text>
</comment>
<organism evidence="26 27">
    <name type="scientific">Cinnamomum micranthum f. kanehirae</name>
    <dbReference type="NCBI Taxonomy" id="337451"/>
    <lineage>
        <taxon>Eukaryota</taxon>
        <taxon>Viridiplantae</taxon>
        <taxon>Streptophyta</taxon>
        <taxon>Embryophyta</taxon>
        <taxon>Tracheophyta</taxon>
        <taxon>Spermatophyta</taxon>
        <taxon>Magnoliopsida</taxon>
        <taxon>Magnoliidae</taxon>
        <taxon>Laurales</taxon>
        <taxon>Lauraceae</taxon>
        <taxon>Cinnamomum</taxon>
    </lineage>
</organism>
<evidence type="ECO:0000256" key="15">
    <source>
        <dbReference type="ARBA" id="ARBA00022989"/>
    </source>
</evidence>
<comment type="function">
    <text evidence="20">Promotes hydrogen peroxide H(2)O(2) production and cell death.</text>
</comment>
<evidence type="ECO:0000256" key="11">
    <source>
        <dbReference type="ARBA" id="ARBA00022741"/>
    </source>
</evidence>
<evidence type="ECO:0000256" key="20">
    <source>
        <dbReference type="ARBA" id="ARBA00058818"/>
    </source>
</evidence>
<dbReference type="InterPro" id="IPR011009">
    <property type="entry name" value="Kinase-like_dom_sf"/>
</dbReference>
<dbReference type="GO" id="GO:0005524">
    <property type="term" value="F:ATP binding"/>
    <property type="evidence" value="ECO:0007669"/>
    <property type="project" value="UniProtKB-UniRule"/>
</dbReference>
<keyword evidence="13" id="KW-0611">Plant defense</keyword>
<evidence type="ECO:0000256" key="18">
    <source>
        <dbReference type="ARBA" id="ARBA00023180"/>
    </source>
</evidence>
<keyword evidence="15 23" id="KW-1133">Transmembrane helix</keyword>
<comment type="subunit">
    <text evidence="21">Interacts with ABCG40.</text>
</comment>
<evidence type="ECO:0000256" key="9">
    <source>
        <dbReference type="ARBA" id="ARBA00022729"/>
    </source>
</evidence>
<evidence type="ECO:0000256" key="17">
    <source>
        <dbReference type="ARBA" id="ARBA00023170"/>
    </source>
</evidence>
<evidence type="ECO:0000256" key="4">
    <source>
        <dbReference type="ARBA" id="ARBA00012513"/>
    </source>
</evidence>
<dbReference type="Pfam" id="PF00139">
    <property type="entry name" value="Lectin_legB"/>
    <property type="match status" value="1"/>
</dbReference>
<comment type="similarity">
    <text evidence="2">In the N-terminal section; belongs to the leguminous lectin family.</text>
</comment>
<dbReference type="SUPFAM" id="SSF49899">
    <property type="entry name" value="Concanavalin A-like lectins/glucanases"/>
    <property type="match status" value="1"/>
</dbReference>
<keyword evidence="9 24" id="KW-0732">Signal</keyword>
<evidence type="ECO:0000256" key="23">
    <source>
        <dbReference type="SAM" id="Phobius"/>
    </source>
</evidence>
<dbReference type="GO" id="GO:0002229">
    <property type="term" value="P:defense response to oomycetes"/>
    <property type="evidence" value="ECO:0007669"/>
    <property type="project" value="UniProtKB-ARBA"/>
</dbReference>
<dbReference type="Pfam" id="PF00069">
    <property type="entry name" value="Pkinase"/>
    <property type="match status" value="1"/>
</dbReference>
<keyword evidence="18" id="KW-0325">Glycoprotein</keyword>
<dbReference type="FunFam" id="3.30.200.20:FF:000168">
    <property type="entry name" value="L-type lectin-domain containing receptor kinase IX.1"/>
    <property type="match status" value="1"/>
</dbReference>
<reference evidence="26 27" key="1">
    <citation type="journal article" date="2019" name="Nat. Plants">
        <title>Stout camphor tree genome fills gaps in understanding of flowering plant genome evolution.</title>
        <authorList>
            <person name="Chaw S.M."/>
            <person name="Liu Y.C."/>
            <person name="Wu Y.W."/>
            <person name="Wang H.Y."/>
            <person name="Lin C.I."/>
            <person name="Wu C.S."/>
            <person name="Ke H.M."/>
            <person name="Chang L.Y."/>
            <person name="Hsu C.Y."/>
            <person name="Yang H.T."/>
            <person name="Sudianto E."/>
            <person name="Hsu M.H."/>
            <person name="Wu K.P."/>
            <person name="Wang L.N."/>
            <person name="Leebens-Mack J.H."/>
            <person name="Tsai I.J."/>
        </authorList>
    </citation>
    <scope>NUCLEOTIDE SEQUENCE [LARGE SCALE GENOMIC DNA]</scope>
    <source>
        <strain evidence="27">cv. Chaw 1501</strain>
        <tissue evidence="26">Young leaves</tissue>
    </source>
</reference>
<dbReference type="PROSITE" id="PS00308">
    <property type="entry name" value="LECTIN_LEGUME_ALPHA"/>
    <property type="match status" value="1"/>
</dbReference>
<dbReference type="PROSITE" id="PS00107">
    <property type="entry name" value="PROTEIN_KINASE_ATP"/>
    <property type="match status" value="1"/>
</dbReference>
<feature type="signal peptide" evidence="24">
    <location>
        <begin position="1"/>
        <end position="31"/>
    </location>
</feature>
<keyword evidence="5" id="KW-1003">Cell membrane</keyword>
<feature type="binding site" evidence="22">
    <location>
        <position position="377"/>
    </location>
    <ligand>
        <name>ATP</name>
        <dbReference type="ChEBI" id="CHEBI:30616"/>
    </ligand>
</feature>
<dbReference type="SMART" id="SM00220">
    <property type="entry name" value="S_TKc"/>
    <property type="match status" value="1"/>
</dbReference>
<dbReference type="GO" id="GO:0030246">
    <property type="term" value="F:carbohydrate binding"/>
    <property type="evidence" value="ECO:0007669"/>
    <property type="project" value="UniProtKB-KW"/>
</dbReference>
<dbReference type="InterPro" id="IPR019825">
    <property type="entry name" value="Lectin_legB_Mn/Ca_BS"/>
</dbReference>
<evidence type="ECO:0000256" key="2">
    <source>
        <dbReference type="ARBA" id="ARBA00008536"/>
    </source>
</evidence>
<keyword evidence="6" id="KW-0723">Serine/threonine-protein kinase</keyword>
<dbReference type="OrthoDB" id="4062651at2759"/>
<dbReference type="EMBL" id="QPKB01000002">
    <property type="protein sequence ID" value="RWR77348.1"/>
    <property type="molecule type" value="Genomic_DNA"/>
</dbReference>
<keyword evidence="11 22" id="KW-0547">Nucleotide-binding</keyword>
<feature type="transmembrane region" description="Helical" evidence="23">
    <location>
        <begin position="280"/>
        <end position="305"/>
    </location>
</feature>
<evidence type="ECO:0000313" key="27">
    <source>
        <dbReference type="Proteomes" id="UP000283530"/>
    </source>
</evidence>
<dbReference type="InterPro" id="IPR017441">
    <property type="entry name" value="Protein_kinase_ATP_BS"/>
</dbReference>
<dbReference type="PROSITE" id="PS00108">
    <property type="entry name" value="PROTEIN_KINASE_ST"/>
    <property type="match status" value="1"/>
</dbReference>